<gene>
    <name evidence="4" type="ORF">D0Y65_026736</name>
    <name evidence="3" type="ORF">glysoja_048796</name>
</gene>
<evidence type="ECO:0000313" key="5">
    <source>
        <dbReference type="Proteomes" id="UP000289340"/>
    </source>
</evidence>
<dbReference type="GO" id="GO:0001709">
    <property type="term" value="P:cell fate determination"/>
    <property type="evidence" value="ECO:0007669"/>
    <property type="project" value="TreeGrafter"/>
</dbReference>
<name>A0A0B2PXT6_GLYSO</name>
<evidence type="ECO:0000313" key="4">
    <source>
        <dbReference type="EMBL" id="RZB86770.1"/>
    </source>
</evidence>
<accession>A0A0B2PXT6</accession>
<feature type="signal peptide" evidence="2">
    <location>
        <begin position="1"/>
        <end position="24"/>
    </location>
</feature>
<dbReference type="Pfam" id="PF24068">
    <property type="entry name" value="TPD1_C"/>
    <property type="match status" value="1"/>
</dbReference>
<dbReference type="Gramene" id="XM_028326784.1">
    <property type="protein sequence ID" value="XP_028182585.1"/>
    <property type="gene ID" value="LOC114369556"/>
</dbReference>
<keyword evidence="5" id="KW-1185">Reference proteome</keyword>
<dbReference type="InterPro" id="IPR040361">
    <property type="entry name" value="TPD1"/>
</dbReference>
<evidence type="ECO:0000313" key="3">
    <source>
        <dbReference type="EMBL" id="KHN13940.1"/>
    </source>
</evidence>
<evidence type="ECO:0000256" key="1">
    <source>
        <dbReference type="ARBA" id="ARBA00022729"/>
    </source>
</evidence>
<dbReference type="Proteomes" id="UP000053555">
    <property type="component" value="Unassembled WGS sequence"/>
</dbReference>
<evidence type="ECO:0008006" key="6">
    <source>
        <dbReference type="Google" id="ProtNLM"/>
    </source>
</evidence>
<protein>
    <recommendedName>
        <fullName evidence="6">Protein TAPETUM DETERMINANT 1</fullName>
    </recommendedName>
</protein>
<reference evidence="4 5" key="2">
    <citation type="submission" date="2018-09" db="EMBL/GenBank/DDBJ databases">
        <title>A high-quality reference genome of wild soybean provides a powerful tool to mine soybean genomes.</title>
        <authorList>
            <person name="Xie M."/>
            <person name="Chung C.Y.L."/>
            <person name="Li M.-W."/>
            <person name="Wong F.-L."/>
            <person name="Chan T.-F."/>
            <person name="Lam H.-M."/>
        </authorList>
    </citation>
    <scope>NUCLEOTIDE SEQUENCE [LARGE SCALE GENOMIC DNA]</scope>
    <source>
        <strain evidence="5">cv. W05</strain>
        <tissue evidence="4">Hypocotyl of etiolated seedlings</tissue>
    </source>
</reference>
<keyword evidence="1 2" id="KW-0732">Signal</keyword>
<proteinExistence type="predicted"/>
<sequence length="121" mass="13187">MAATFKYLFPILFLTLIVKGSCECSINNINIGTTRSGRVIQGQPEWNVVVINNCTCTQSQIRLSCKGFKTSESVSPSILSIEGDSCLLINGNPLNSFATVRFSYAWDPPFLLLPTSSSISC</sequence>
<dbReference type="PANTHER" id="PTHR33184">
    <property type="entry name" value="PROTEIN TAPETUM DETERMINANT 1-LIKE-RELATED"/>
    <property type="match status" value="1"/>
</dbReference>
<dbReference type="PANTHER" id="PTHR33184:SF11">
    <property type="entry name" value="BETA-1,3-N-ACETYLGLUCOSAMINYLTRANSFERASE FAMILY PROTEIN"/>
    <property type="match status" value="1"/>
</dbReference>
<organism evidence="3">
    <name type="scientific">Glycine soja</name>
    <name type="common">Wild soybean</name>
    <dbReference type="NCBI Taxonomy" id="3848"/>
    <lineage>
        <taxon>Eukaryota</taxon>
        <taxon>Viridiplantae</taxon>
        <taxon>Streptophyta</taxon>
        <taxon>Embryophyta</taxon>
        <taxon>Tracheophyta</taxon>
        <taxon>Spermatophyta</taxon>
        <taxon>Magnoliopsida</taxon>
        <taxon>eudicotyledons</taxon>
        <taxon>Gunneridae</taxon>
        <taxon>Pentapetalae</taxon>
        <taxon>rosids</taxon>
        <taxon>fabids</taxon>
        <taxon>Fabales</taxon>
        <taxon>Fabaceae</taxon>
        <taxon>Papilionoideae</taxon>
        <taxon>50 kb inversion clade</taxon>
        <taxon>NPAAA clade</taxon>
        <taxon>indigoferoid/millettioid clade</taxon>
        <taxon>Phaseoleae</taxon>
        <taxon>Glycine</taxon>
        <taxon>Glycine subgen. Soja</taxon>
    </lineage>
</organism>
<reference evidence="3" key="1">
    <citation type="submission" date="2014-07" db="EMBL/GenBank/DDBJ databases">
        <title>Identification of a novel salt tolerance gene in wild soybean by whole-genome sequencing.</title>
        <authorList>
            <person name="Lam H.-M."/>
            <person name="Qi X."/>
            <person name="Li M.-W."/>
            <person name="Liu X."/>
            <person name="Xie M."/>
            <person name="Ni M."/>
            <person name="Xu X."/>
        </authorList>
    </citation>
    <scope>NUCLEOTIDE SEQUENCE [LARGE SCALE GENOMIC DNA]</scope>
    <source>
        <tissue evidence="3">Root</tissue>
    </source>
</reference>
<evidence type="ECO:0000256" key="2">
    <source>
        <dbReference type="SAM" id="SignalP"/>
    </source>
</evidence>
<dbReference type="Proteomes" id="UP000289340">
    <property type="component" value="Chromosome 10"/>
</dbReference>
<dbReference type="EMBL" id="KN662134">
    <property type="protein sequence ID" value="KHN13940.1"/>
    <property type="molecule type" value="Genomic_DNA"/>
</dbReference>
<feature type="chain" id="PRO_5040562769" description="Protein TAPETUM DETERMINANT 1" evidence="2">
    <location>
        <begin position="25"/>
        <end position="121"/>
    </location>
</feature>
<dbReference type="AlphaFoldDB" id="A0A0B2PXT6"/>
<dbReference type="EMBL" id="QZWG01000010">
    <property type="protein sequence ID" value="RZB86770.1"/>
    <property type="molecule type" value="Genomic_DNA"/>
</dbReference>